<protein>
    <submittedName>
        <fullName evidence="2">Uncharacterized protein</fullName>
    </submittedName>
</protein>
<reference evidence="2 3" key="1">
    <citation type="journal article" date="2019" name="Appl. Microbiol. Biotechnol.">
        <title>Genome sequence of Isaria javanica and comparative genome analysis insights into family S53 peptidase evolution in fungal entomopathogens.</title>
        <authorList>
            <person name="Lin R."/>
            <person name="Zhang X."/>
            <person name="Xin B."/>
            <person name="Zou M."/>
            <person name="Gao Y."/>
            <person name="Qin F."/>
            <person name="Hu Q."/>
            <person name="Xie B."/>
            <person name="Cheng X."/>
        </authorList>
    </citation>
    <scope>NUCLEOTIDE SEQUENCE [LARGE SCALE GENOMIC DNA]</scope>
    <source>
        <strain evidence="2 3">IJ1G</strain>
    </source>
</reference>
<evidence type="ECO:0000313" key="3">
    <source>
        <dbReference type="Proteomes" id="UP000315783"/>
    </source>
</evidence>
<name>A0A545V2U6_9HYPO</name>
<sequence length="121" mass="13138">MSAFSSPMHPNTSSTGYQQPPARCNYGETTQSRTGEEDDSKVTNSETIMATTIADNGTMGCAFFSTQNSSLFISQDVPLADASTMQQFLESIQPSSILISEKVPKSIHKLLHAYIERACHG</sequence>
<accession>A0A545V2U6</accession>
<comment type="caution">
    <text evidence="2">The sequence shown here is derived from an EMBL/GenBank/DDBJ whole genome shotgun (WGS) entry which is preliminary data.</text>
</comment>
<dbReference type="Proteomes" id="UP000315783">
    <property type="component" value="Unassembled WGS sequence"/>
</dbReference>
<evidence type="ECO:0000313" key="2">
    <source>
        <dbReference type="EMBL" id="TQV96022.1"/>
    </source>
</evidence>
<keyword evidence="3" id="KW-1185">Reference proteome</keyword>
<evidence type="ECO:0000256" key="1">
    <source>
        <dbReference type="SAM" id="MobiDB-lite"/>
    </source>
</evidence>
<feature type="region of interest" description="Disordered" evidence="1">
    <location>
        <begin position="1"/>
        <end position="42"/>
    </location>
</feature>
<gene>
    <name evidence="2" type="ORF">IF1G_05851</name>
</gene>
<organism evidence="2 3">
    <name type="scientific">Cordyceps javanica</name>
    <dbReference type="NCBI Taxonomy" id="43265"/>
    <lineage>
        <taxon>Eukaryota</taxon>
        <taxon>Fungi</taxon>
        <taxon>Dikarya</taxon>
        <taxon>Ascomycota</taxon>
        <taxon>Pezizomycotina</taxon>
        <taxon>Sordariomycetes</taxon>
        <taxon>Hypocreomycetidae</taxon>
        <taxon>Hypocreales</taxon>
        <taxon>Cordycipitaceae</taxon>
        <taxon>Cordyceps</taxon>
    </lineage>
</organism>
<dbReference type="AlphaFoldDB" id="A0A545V2U6"/>
<feature type="compositionally biased region" description="Polar residues" evidence="1">
    <location>
        <begin position="1"/>
        <end position="18"/>
    </location>
</feature>
<proteinExistence type="predicted"/>
<dbReference type="EMBL" id="SPUK01000007">
    <property type="protein sequence ID" value="TQV96022.1"/>
    <property type="molecule type" value="Genomic_DNA"/>
</dbReference>